<accession>A0ABS5Y527</accession>
<evidence type="ECO:0000256" key="1">
    <source>
        <dbReference type="SAM" id="Phobius"/>
    </source>
</evidence>
<dbReference type="Proteomes" id="UP001196661">
    <property type="component" value="Unassembled WGS sequence"/>
</dbReference>
<proteinExistence type="predicted"/>
<sequence>MGENWSVKNFLHKPLLFCWVSIKSVLSSRFVGKMPSVNAGIGFLKSSFKWVIKEILWLFAAILSAYALGSLFLIVAIVRFGRAVVRWMGTVIQACSMALRVGAREQVSQPFTLD</sequence>
<protein>
    <submittedName>
        <fullName evidence="2">Uncharacterized protein</fullName>
    </submittedName>
</protein>
<comment type="caution">
    <text evidence="2">The sequence shown here is derived from an EMBL/GenBank/DDBJ whole genome shotgun (WGS) entry which is preliminary data.</text>
</comment>
<evidence type="ECO:0000313" key="3">
    <source>
        <dbReference type="Proteomes" id="UP001196661"/>
    </source>
</evidence>
<feature type="transmembrane region" description="Helical" evidence="1">
    <location>
        <begin position="55"/>
        <end position="78"/>
    </location>
</feature>
<reference evidence="2 3" key="1">
    <citation type="journal article" date="2021" name="Mar. Drugs">
        <title>Genome Reduction and Secondary Metabolism of the Marine Sponge-Associated Cyanobacterium Leptothoe.</title>
        <authorList>
            <person name="Konstantinou D."/>
            <person name="Popin R.V."/>
            <person name="Fewer D.P."/>
            <person name="Sivonen K."/>
            <person name="Gkelis S."/>
        </authorList>
    </citation>
    <scope>NUCLEOTIDE SEQUENCE [LARGE SCALE GENOMIC DNA]</scope>
    <source>
        <strain evidence="2 3">TAU-MAC 1615</strain>
    </source>
</reference>
<keyword evidence="1" id="KW-1133">Transmembrane helix</keyword>
<keyword evidence="3" id="KW-1185">Reference proteome</keyword>
<evidence type="ECO:0000313" key="2">
    <source>
        <dbReference type="EMBL" id="MBT9312932.1"/>
    </source>
</evidence>
<gene>
    <name evidence="2" type="ORF">IXB28_11990</name>
</gene>
<name>A0ABS5Y527_9CYAN</name>
<dbReference type="EMBL" id="JADOER010000011">
    <property type="protein sequence ID" value="MBT9312932.1"/>
    <property type="molecule type" value="Genomic_DNA"/>
</dbReference>
<organism evidence="2 3">
    <name type="scientific">Leptothoe kymatousa TAU-MAC 1615</name>
    <dbReference type="NCBI Taxonomy" id="2364775"/>
    <lineage>
        <taxon>Bacteria</taxon>
        <taxon>Bacillati</taxon>
        <taxon>Cyanobacteriota</taxon>
        <taxon>Cyanophyceae</taxon>
        <taxon>Nodosilineales</taxon>
        <taxon>Cymatolegaceae</taxon>
        <taxon>Leptothoe</taxon>
        <taxon>Leptothoe kymatousa</taxon>
    </lineage>
</organism>
<keyword evidence="1" id="KW-0812">Transmembrane</keyword>
<keyword evidence="1" id="KW-0472">Membrane</keyword>